<dbReference type="InterPro" id="IPR029069">
    <property type="entry name" value="HotDog_dom_sf"/>
</dbReference>
<sequence length="143" mass="15833">MTAPPTHRTEVTVRGYEIDALGHVRHTVYLDYAEHARWECLRAAGLSAQTLLTHGVMPIMLETTISYRHELRYDDVVHVGCEFEWGTGKTARIVQPLVRDEDGTVAAEVRSVSGLLDLGSRKLVADPLTTLRELASAPEILGL</sequence>
<name>A0ABN2N6Z1_9PSEU</name>
<organism evidence="1 2">
    <name type="scientific">Pseudonocardia ailaonensis</name>
    <dbReference type="NCBI Taxonomy" id="367279"/>
    <lineage>
        <taxon>Bacteria</taxon>
        <taxon>Bacillati</taxon>
        <taxon>Actinomycetota</taxon>
        <taxon>Actinomycetes</taxon>
        <taxon>Pseudonocardiales</taxon>
        <taxon>Pseudonocardiaceae</taxon>
        <taxon>Pseudonocardia</taxon>
    </lineage>
</organism>
<dbReference type="InterPro" id="IPR050563">
    <property type="entry name" value="4-hydroxybenzoyl-CoA_TE"/>
</dbReference>
<dbReference type="Proteomes" id="UP001500449">
    <property type="component" value="Unassembled WGS sequence"/>
</dbReference>
<dbReference type="PANTHER" id="PTHR31793:SF24">
    <property type="entry name" value="LONG-CHAIN ACYL-COA THIOESTERASE FADM"/>
    <property type="match status" value="1"/>
</dbReference>
<dbReference type="SUPFAM" id="SSF54637">
    <property type="entry name" value="Thioesterase/thiol ester dehydrase-isomerase"/>
    <property type="match status" value="1"/>
</dbReference>
<dbReference type="PANTHER" id="PTHR31793">
    <property type="entry name" value="4-HYDROXYBENZOYL-COA THIOESTERASE FAMILY MEMBER"/>
    <property type="match status" value="1"/>
</dbReference>
<reference evidence="1 2" key="1">
    <citation type="journal article" date="2019" name="Int. J. Syst. Evol. Microbiol.">
        <title>The Global Catalogue of Microorganisms (GCM) 10K type strain sequencing project: providing services to taxonomists for standard genome sequencing and annotation.</title>
        <authorList>
            <consortium name="The Broad Institute Genomics Platform"/>
            <consortium name="The Broad Institute Genome Sequencing Center for Infectious Disease"/>
            <person name="Wu L."/>
            <person name="Ma J."/>
        </authorList>
    </citation>
    <scope>NUCLEOTIDE SEQUENCE [LARGE SCALE GENOMIC DNA]</scope>
    <source>
        <strain evidence="1 2">JCM 16009</strain>
    </source>
</reference>
<proteinExistence type="predicted"/>
<evidence type="ECO:0000313" key="2">
    <source>
        <dbReference type="Proteomes" id="UP001500449"/>
    </source>
</evidence>
<evidence type="ECO:0000313" key="1">
    <source>
        <dbReference type="EMBL" id="GAA1854407.1"/>
    </source>
</evidence>
<accession>A0ABN2N6Z1</accession>
<dbReference type="CDD" id="cd00586">
    <property type="entry name" value="4HBT"/>
    <property type="match status" value="1"/>
</dbReference>
<protein>
    <submittedName>
        <fullName evidence="1">Acyl-CoA thioesterase</fullName>
    </submittedName>
</protein>
<dbReference type="Pfam" id="PF13279">
    <property type="entry name" value="4HBT_2"/>
    <property type="match status" value="1"/>
</dbReference>
<keyword evidence="2" id="KW-1185">Reference proteome</keyword>
<dbReference type="RefSeq" id="WP_344418512.1">
    <property type="nucleotide sequence ID" value="NZ_BAAAQK010000012.1"/>
</dbReference>
<dbReference type="Gene3D" id="3.10.129.10">
    <property type="entry name" value="Hotdog Thioesterase"/>
    <property type="match status" value="1"/>
</dbReference>
<gene>
    <name evidence="1" type="ORF">GCM10009836_38090</name>
</gene>
<comment type="caution">
    <text evidence="1">The sequence shown here is derived from an EMBL/GenBank/DDBJ whole genome shotgun (WGS) entry which is preliminary data.</text>
</comment>
<dbReference type="EMBL" id="BAAAQK010000012">
    <property type="protein sequence ID" value="GAA1854407.1"/>
    <property type="molecule type" value="Genomic_DNA"/>
</dbReference>